<evidence type="ECO:0000256" key="4">
    <source>
        <dbReference type="ARBA" id="ARBA00022771"/>
    </source>
</evidence>
<keyword evidence="7 11" id="KW-0238">DNA-binding</keyword>
<keyword evidence="5 11" id="KW-0862">Zinc</keyword>
<dbReference type="GO" id="GO:0000978">
    <property type="term" value="F:RNA polymerase II cis-regulatory region sequence-specific DNA binding"/>
    <property type="evidence" value="ECO:0007669"/>
    <property type="project" value="InterPro"/>
</dbReference>
<feature type="domain" description="Nuclear receptor" evidence="12">
    <location>
        <begin position="49"/>
        <end position="124"/>
    </location>
</feature>
<keyword evidence="10 11" id="KW-0539">Nucleus</keyword>
<name>A0AAV5V599_9BILA</name>
<evidence type="ECO:0000313" key="14">
    <source>
        <dbReference type="EMBL" id="GMT14313.1"/>
    </source>
</evidence>
<keyword evidence="6 11" id="KW-0805">Transcription regulation</keyword>
<comment type="caution">
    <text evidence="14">The sequence shown here is derived from an EMBL/GenBank/DDBJ whole genome shotgun (WGS) entry which is preliminary data.</text>
</comment>
<dbReference type="CDD" id="cd06960">
    <property type="entry name" value="NR_DBD_HNF4A"/>
    <property type="match status" value="1"/>
</dbReference>
<evidence type="ECO:0000313" key="15">
    <source>
        <dbReference type="Proteomes" id="UP001432322"/>
    </source>
</evidence>
<evidence type="ECO:0000256" key="5">
    <source>
        <dbReference type="ARBA" id="ARBA00022833"/>
    </source>
</evidence>
<dbReference type="InterPro" id="IPR049636">
    <property type="entry name" value="HNF4-like_DBD"/>
</dbReference>
<evidence type="ECO:0000256" key="8">
    <source>
        <dbReference type="ARBA" id="ARBA00023163"/>
    </source>
</evidence>
<dbReference type="InterPro" id="IPR013088">
    <property type="entry name" value="Znf_NHR/GATA"/>
</dbReference>
<dbReference type="AlphaFoldDB" id="A0AAV5V599"/>
<evidence type="ECO:0000256" key="2">
    <source>
        <dbReference type="ARBA" id="ARBA00005993"/>
    </source>
</evidence>
<dbReference type="FunFam" id="3.30.50.10:FF:000030">
    <property type="entry name" value="Nuclear Hormone Receptor family"/>
    <property type="match status" value="1"/>
</dbReference>
<dbReference type="InterPro" id="IPR035500">
    <property type="entry name" value="NHR-like_dom_sf"/>
</dbReference>
<evidence type="ECO:0000256" key="1">
    <source>
        <dbReference type="ARBA" id="ARBA00004123"/>
    </source>
</evidence>
<evidence type="ECO:0008006" key="16">
    <source>
        <dbReference type="Google" id="ProtNLM"/>
    </source>
</evidence>
<comment type="subcellular location">
    <subcellularLocation>
        <location evidence="1 11">Nucleus</location>
    </subcellularLocation>
</comment>
<dbReference type="PROSITE" id="PS00031">
    <property type="entry name" value="NUCLEAR_REC_DBD_1"/>
    <property type="match status" value="1"/>
</dbReference>
<dbReference type="SMART" id="SM00399">
    <property type="entry name" value="ZnF_C4"/>
    <property type="match status" value="1"/>
</dbReference>
<keyword evidence="8 11" id="KW-0804">Transcription</keyword>
<dbReference type="InterPro" id="IPR000536">
    <property type="entry name" value="Nucl_hrmn_rcpt_lig-bd"/>
</dbReference>
<dbReference type="Pfam" id="PF00104">
    <property type="entry name" value="Hormone_recep"/>
    <property type="match status" value="1"/>
</dbReference>
<reference evidence="14" key="1">
    <citation type="submission" date="2023-10" db="EMBL/GenBank/DDBJ databases">
        <title>Genome assembly of Pristionchus species.</title>
        <authorList>
            <person name="Yoshida K."/>
            <person name="Sommer R.J."/>
        </authorList>
    </citation>
    <scope>NUCLEOTIDE SEQUENCE</scope>
    <source>
        <strain evidence="14">RS5133</strain>
    </source>
</reference>
<dbReference type="SMART" id="SM00430">
    <property type="entry name" value="HOLI"/>
    <property type="match status" value="1"/>
</dbReference>
<feature type="domain" description="NR LBD" evidence="13">
    <location>
        <begin position="189"/>
        <end position="452"/>
    </location>
</feature>
<dbReference type="InterPro" id="IPR052499">
    <property type="entry name" value="C.elegans_NHRs"/>
</dbReference>
<dbReference type="PRINTS" id="PR00047">
    <property type="entry name" value="STROIDFINGER"/>
</dbReference>
<dbReference type="PANTHER" id="PTHR47630">
    <property type="entry name" value="NUCLEAR HORMONE RECEPTOR FAMILY-RELATED-RELATED"/>
    <property type="match status" value="1"/>
</dbReference>
<evidence type="ECO:0000256" key="9">
    <source>
        <dbReference type="ARBA" id="ARBA00023170"/>
    </source>
</evidence>
<keyword evidence="9 11" id="KW-0675">Receptor</keyword>
<dbReference type="PROSITE" id="PS51843">
    <property type="entry name" value="NR_LBD"/>
    <property type="match status" value="1"/>
</dbReference>
<dbReference type="Pfam" id="PF00105">
    <property type="entry name" value="zf-C4"/>
    <property type="match status" value="1"/>
</dbReference>
<feature type="non-terminal residue" evidence="14">
    <location>
        <position position="1"/>
    </location>
</feature>
<evidence type="ECO:0000256" key="6">
    <source>
        <dbReference type="ARBA" id="ARBA00023015"/>
    </source>
</evidence>
<dbReference type="SUPFAM" id="SSF57716">
    <property type="entry name" value="Glucocorticoid receptor-like (DNA-binding domain)"/>
    <property type="match status" value="1"/>
</dbReference>
<evidence type="ECO:0000259" key="13">
    <source>
        <dbReference type="PROSITE" id="PS51843"/>
    </source>
</evidence>
<dbReference type="Gene3D" id="3.30.50.10">
    <property type="entry name" value="Erythroid Transcription Factor GATA-1, subunit A"/>
    <property type="match status" value="1"/>
</dbReference>
<dbReference type="PANTHER" id="PTHR47630:SF4">
    <property type="entry name" value="NUCLEAR HORMONE RECEPTOR FAMILY MEMBER NHR-62"/>
    <property type="match status" value="1"/>
</dbReference>
<keyword evidence="3 11" id="KW-0479">Metal-binding</keyword>
<proteinExistence type="inferred from homology"/>
<evidence type="ECO:0000259" key="12">
    <source>
        <dbReference type="PROSITE" id="PS51030"/>
    </source>
</evidence>
<evidence type="ECO:0000256" key="7">
    <source>
        <dbReference type="ARBA" id="ARBA00023125"/>
    </source>
</evidence>
<organism evidence="14 15">
    <name type="scientific">Pristionchus fissidentatus</name>
    <dbReference type="NCBI Taxonomy" id="1538716"/>
    <lineage>
        <taxon>Eukaryota</taxon>
        <taxon>Metazoa</taxon>
        <taxon>Ecdysozoa</taxon>
        <taxon>Nematoda</taxon>
        <taxon>Chromadorea</taxon>
        <taxon>Rhabditida</taxon>
        <taxon>Rhabditina</taxon>
        <taxon>Diplogasteromorpha</taxon>
        <taxon>Diplogasteroidea</taxon>
        <taxon>Neodiplogasteridae</taxon>
        <taxon>Pristionchus</taxon>
    </lineage>
</organism>
<comment type="similarity">
    <text evidence="2 11">Belongs to the nuclear hormone receptor family.</text>
</comment>
<dbReference type="Proteomes" id="UP001432322">
    <property type="component" value="Unassembled WGS sequence"/>
</dbReference>
<gene>
    <name evidence="14" type="ORF">PFISCL1PPCAC_5610</name>
</gene>
<evidence type="ECO:0000256" key="11">
    <source>
        <dbReference type="RuleBase" id="RU004334"/>
    </source>
</evidence>
<protein>
    <recommendedName>
        <fullName evidence="16">Nuclear receptor</fullName>
    </recommendedName>
</protein>
<sequence length="452" mass="51333">SLQWSWMEWPQNLDGTKSVSQRFLPHTPISTVKPDSCSSVAPAVTPSCRVLCTVCGDTALGKHYGVNACNGCKGFFRRTVWKKRTYKCRGDNQCTIDIEQRNSCRACRYDKCVRMGMNSRAVQGDLKECRKNGVICTAPKNEREEEEEEELQCHSEPEDEYTEPLRQVEVATVSTQTKEEPRVFILSQEITDLVSRFRRVCDRCEPPIVHPITSAINVDFATIFNHPELVSSRTPIDPSATRIATLDDILGDYRRAFVLFCDLMHATPEIMEMEEADRVLMGKVSFTSFYWMMTAFWGIDNNVKGVCYANGSYFPTDKEHQQFPDDKDCSIRAVFNLNDPVRSLLLTDSEQAVVAYLACFIEGVPKLSTDGCKKYSAMRDKLIRYLYEVAANCLSLRGTCGELSIASRVAQIISLYPSITDLCMRASDNMEVSEVLQLIKYDPWMTKKERTI</sequence>
<dbReference type="GO" id="GO:0003700">
    <property type="term" value="F:DNA-binding transcription factor activity"/>
    <property type="evidence" value="ECO:0007669"/>
    <property type="project" value="InterPro"/>
</dbReference>
<evidence type="ECO:0000256" key="10">
    <source>
        <dbReference type="ARBA" id="ARBA00023242"/>
    </source>
</evidence>
<dbReference type="PROSITE" id="PS51030">
    <property type="entry name" value="NUCLEAR_REC_DBD_2"/>
    <property type="match status" value="1"/>
</dbReference>
<keyword evidence="15" id="KW-1185">Reference proteome</keyword>
<dbReference type="GO" id="GO:0008270">
    <property type="term" value="F:zinc ion binding"/>
    <property type="evidence" value="ECO:0007669"/>
    <property type="project" value="UniProtKB-KW"/>
</dbReference>
<accession>A0AAV5V599</accession>
<keyword evidence="4 11" id="KW-0863">Zinc-finger</keyword>
<dbReference type="SUPFAM" id="SSF48508">
    <property type="entry name" value="Nuclear receptor ligand-binding domain"/>
    <property type="match status" value="1"/>
</dbReference>
<dbReference type="InterPro" id="IPR001628">
    <property type="entry name" value="Znf_hrmn_rcpt"/>
</dbReference>
<dbReference type="GO" id="GO:0005634">
    <property type="term" value="C:nucleus"/>
    <property type="evidence" value="ECO:0007669"/>
    <property type="project" value="UniProtKB-SubCell"/>
</dbReference>
<dbReference type="EMBL" id="BTSY01000002">
    <property type="protein sequence ID" value="GMT14313.1"/>
    <property type="molecule type" value="Genomic_DNA"/>
</dbReference>
<evidence type="ECO:0000256" key="3">
    <source>
        <dbReference type="ARBA" id="ARBA00022723"/>
    </source>
</evidence>
<dbReference type="Gene3D" id="1.10.565.10">
    <property type="entry name" value="Retinoid X Receptor"/>
    <property type="match status" value="1"/>
</dbReference>